<accession>A0A6S7IUZ7</accession>
<evidence type="ECO:0000313" key="1">
    <source>
        <dbReference type="EMBL" id="CAB4009402.1"/>
    </source>
</evidence>
<comment type="caution">
    <text evidence="1">The sequence shown here is derived from an EMBL/GenBank/DDBJ whole genome shotgun (WGS) entry which is preliminary data.</text>
</comment>
<name>A0A6S7IUZ7_PARCT</name>
<protein>
    <submittedName>
        <fullName evidence="1">Uncharacterized protein</fullName>
    </submittedName>
</protein>
<keyword evidence="2" id="KW-1185">Reference proteome</keyword>
<feature type="non-terminal residue" evidence="1">
    <location>
        <position position="68"/>
    </location>
</feature>
<organism evidence="1 2">
    <name type="scientific">Paramuricea clavata</name>
    <name type="common">Red gorgonian</name>
    <name type="synonym">Violescent sea-whip</name>
    <dbReference type="NCBI Taxonomy" id="317549"/>
    <lineage>
        <taxon>Eukaryota</taxon>
        <taxon>Metazoa</taxon>
        <taxon>Cnidaria</taxon>
        <taxon>Anthozoa</taxon>
        <taxon>Octocorallia</taxon>
        <taxon>Malacalcyonacea</taxon>
        <taxon>Plexauridae</taxon>
        <taxon>Paramuricea</taxon>
    </lineage>
</organism>
<gene>
    <name evidence="1" type="ORF">PACLA_8A010122</name>
</gene>
<dbReference type="Proteomes" id="UP001152795">
    <property type="component" value="Unassembled WGS sequence"/>
</dbReference>
<sequence>MADLNIVELRSNHERRRKNENERANDQAKTIKLTDFDKIAILEAVKNCPCLCLWKSGDKQEFMLARDC</sequence>
<dbReference type="EMBL" id="CACRXK020006438">
    <property type="protein sequence ID" value="CAB4009402.1"/>
    <property type="molecule type" value="Genomic_DNA"/>
</dbReference>
<reference evidence="1" key="1">
    <citation type="submission" date="2020-04" db="EMBL/GenBank/DDBJ databases">
        <authorList>
            <person name="Alioto T."/>
            <person name="Alioto T."/>
            <person name="Gomez Garrido J."/>
        </authorList>
    </citation>
    <scope>NUCLEOTIDE SEQUENCE</scope>
    <source>
        <strain evidence="1">A484AB</strain>
    </source>
</reference>
<evidence type="ECO:0000313" key="2">
    <source>
        <dbReference type="Proteomes" id="UP001152795"/>
    </source>
</evidence>
<proteinExistence type="predicted"/>
<dbReference type="AlphaFoldDB" id="A0A6S7IUZ7"/>